<evidence type="ECO:0000313" key="2">
    <source>
        <dbReference type="EMBL" id="URD97313.1"/>
    </source>
</evidence>
<evidence type="ECO:0000256" key="1">
    <source>
        <dbReference type="SAM" id="Phobius"/>
    </source>
</evidence>
<name>A0A9E7FKC9_9LILI</name>
<proteinExistence type="predicted"/>
<keyword evidence="1" id="KW-1133">Transmembrane helix</keyword>
<keyword evidence="1" id="KW-0472">Membrane</keyword>
<gene>
    <name evidence="2" type="ORF">MUK42_11157</name>
</gene>
<reference evidence="2" key="1">
    <citation type="submission" date="2022-05" db="EMBL/GenBank/DDBJ databases">
        <title>The Musa troglodytarum L. genome provides insights into the mechanism of non-climacteric behaviour and enrichment of carotenoids.</title>
        <authorList>
            <person name="Wang J."/>
        </authorList>
    </citation>
    <scope>NUCLEOTIDE SEQUENCE</scope>
    <source>
        <tissue evidence="2">Leaf</tissue>
    </source>
</reference>
<dbReference type="EMBL" id="CP097506">
    <property type="protein sequence ID" value="URD97313.1"/>
    <property type="molecule type" value="Genomic_DNA"/>
</dbReference>
<keyword evidence="1" id="KW-0812">Transmembrane</keyword>
<accession>A0A9E7FKC9</accession>
<organism evidence="2 3">
    <name type="scientific">Musa troglodytarum</name>
    <name type="common">fe'i banana</name>
    <dbReference type="NCBI Taxonomy" id="320322"/>
    <lineage>
        <taxon>Eukaryota</taxon>
        <taxon>Viridiplantae</taxon>
        <taxon>Streptophyta</taxon>
        <taxon>Embryophyta</taxon>
        <taxon>Tracheophyta</taxon>
        <taxon>Spermatophyta</taxon>
        <taxon>Magnoliopsida</taxon>
        <taxon>Liliopsida</taxon>
        <taxon>Zingiberales</taxon>
        <taxon>Musaceae</taxon>
        <taxon>Musa</taxon>
    </lineage>
</organism>
<protein>
    <submittedName>
        <fullName evidence="2">Uncharacterized protein</fullName>
    </submittedName>
</protein>
<dbReference type="AlphaFoldDB" id="A0A9E7FKC9"/>
<feature type="transmembrane region" description="Helical" evidence="1">
    <location>
        <begin position="119"/>
        <end position="141"/>
    </location>
</feature>
<evidence type="ECO:0000313" key="3">
    <source>
        <dbReference type="Proteomes" id="UP001055439"/>
    </source>
</evidence>
<keyword evidence="3" id="KW-1185">Reference proteome</keyword>
<dbReference type="Proteomes" id="UP001055439">
    <property type="component" value="Chromosome 4"/>
</dbReference>
<sequence>MADENPASATAPAADILLEEIRFLKEERSSLQHDVFDACEKLASVESEHVTKIKDLNSSAKLPEEAVTALEKKAKDASEEHKRTVEEQFSAVRTAIARYVQLIIENGELKSDADRSARFPTLATIGFAGVAAAMMLLPNLVRRR</sequence>